<gene>
    <name evidence="9" type="ORF">BDV98DRAFT_567464</name>
</gene>
<keyword evidence="5" id="KW-0539">Nucleus</keyword>
<proteinExistence type="predicted"/>
<organism evidence="9 10">
    <name type="scientific">Pterulicium gracile</name>
    <dbReference type="NCBI Taxonomy" id="1884261"/>
    <lineage>
        <taxon>Eukaryota</taxon>
        <taxon>Fungi</taxon>
        <taxon>Dikarya</taxon>
        <taxon>Basidiomycota</taxon>
        <taxon>Agaricomycotina</taxon>
        <taxon>Agaricomycetes</taxon>
        <taxon>Agaricomycetidae</taxon>
        <taxon>Agaricales</taxon>
        <taxon>Pleurotineae</taxon>
        <taxon>Pterulaceae</taxon>
        <taxon>Pterulicium</taxon>
    </lineage>
</organism>
<protein>
    <recommendedName>
        <fullName evidence="11">Formin binding protein</fullName>
    </recommendedName>
</protein>
<name>A0A5C3QK65_9AGAR</name>
<dbReference type="FunFam" id="1.10.10.440:FF:000013">
    <property type="entry name" value="pre-mRNA-processing protein 40A isoform X1"/>
    <property type="match status" value="1"/>
</dbReference>
<evidence type="ECO:0000256" key="1">
    <source>
        <dbReference type="ARBA" id="ARBA00004123"/>
    </source>
</evidence>
<dbReference type="EMBL" id="ML178824">
    <property type="protein sequence ID" value="TFL01748.1"/>
    <property type="molecule type" value="Genomic_DNA"/>
</dbReference>
<feature type="region of interest" description="Disordered" evidence="6">
    <location>
        <begin position="83"/>
        <end position="111"/>
    </location>
</feature>
<dbReference type="Gene3D" id="1.10.10.440">
    <property type="entry name" value="FF domain"/>
    <property type="match status" value="4"/>
</dbReference>
<dbReference type="InterPro" id="IPR039726">
    <property type="entry name" value="Prp40-like"/>
</dbReference>
<feature type="domain" description="WW" evidence="7">
    <location>
        <begin position="46"/>
        <end position="72"/>
    </location>
</feature>
<dbReference type="Proteomes" id="UP000305067">
    <property type="component" value="Unassembled WGS sequence"/>
</dbReference>
<keyword evidence="10" id="KW-1185">Reference proteome</keyword>
<evidence type="ECO:0000256" key="2">
    <source>
        <dbReference type="ARBA" id="ARBA00022664"/>
    </source>
</evidence>
<dbReference type="SUPFAM" id="SSF51045">
    <property type="entry name" value="WW domain"/>
    <property type="match status" value="2"/>
</dbReference>
<feature type="region of interest" description="Disordered" evidence="6">
    <location>
        <begin position="127"/>
        <end position="147"/>
    </location>
</feature>
<reference evidence="9 10" key="1">
    <citation type="journal article" date="2019" name="Nat. Ecol. Evol.">
        <title>Megaphylogeny resolves global patterns of mushroom evolution.</title>
        <authorList>
            <person name="Varga T."/>
            <person name="Krizsan K."/>
            <person name="Foldi C."/>
            <person name="Dima B."/>
            <person name="Sanchez-Garcia M."/>
            <person name="Sanchez-Ramirez S."/>
            <person name="Szollosi G.J."/>
            <person name="Szarkandi J.G."/>
            <person name="Papp V."/>
            <person name="Albert L."/>
            <person name="Andreopoulos W."/>
            <person name="Angelini C."/>
            <person name="Antonin V."/>
            <person name="Barry K.W."/>
            <person name="Bougher N.L."/>
            <person name="Buchanan P."/>
            <person name="Buyck B."/>
            <person name="Bense V."/>
            <person name="Catcheside P."/>
            <person name="Chovatia M."/>
            <person name="Cooper J."/>
            <person name="Damon W."/>
            <person name="Desjardin D."/>
            <person name="Finy P."/>
            <person name="Geml J."/>
            <person name="Haridas S."/>
            <person name="Hughes K."/>
            <person name="Justo A."/>
            <person name="Karasinski D."/>
            <person name="Kautmanova I."/>
            <person name="Kiss B."/>
            <person name="Kocsube S."/>
            <person name="Kotiranta H."/>
            <person name="LaButti K.M."/>
            <person name="Lechner B.E."/>
            <person name="Liimatainen K."/>
            <person name="Lipzen A."/>
            <person name="Lukacs Z."/>
            <person name="Mihaltcheva S."/>
            <person name="Morgado L.N."/>
            <person name="Niskanen T."/>
            <person name="Noordeloos M.E."/>
            <person name="Ohm R.A."/>
            <person name="Ortiz-Santana B."/>
            <person name="Ovrebo C."/>
            <person name="Racz N."/>
            <person name="Riley R."/>
            <person name="Savchenko A."/>
            <person name="Shiryaev A."/>
            <person name="Soop K."/>
            <person name="Spirin V."/>
            <person name="Szebenyi C."/>
            <person name="Tomsovsky M."/>
            <person name="Tulloss R.E."/>
            <person name="Uehling J."/>
            <person name="Grigoriev I.V."/>
            <person name="Vagvolgyi C."/>
            <person name="Papp T."/>
            <person name="Martin F.M."/>
            <person name="Miettinen O."/>
            <person name="Hibbett D.S."/>
            <person name="Nagy L.G."/>
        </authorList>
    </citation>
    <scope>NUCLEOTIDE SEQUENCE [LARGE SCALE GENOMIC DNA]</scope>
    <source>
        <strain evidence="9 10">CBS 309.79</strain>
    </source>
</reference>
<evidence type="ECO:0000256" key="4">
    <source>
        <dbReference type="ARBA" id="ARBA00023187"/>
    </source>
</evidence>
<dbReference type="PROSITE" id="PS50020">
    <property type="entry name" value="WW_DOMAIN_2"/>
    <property type="match status" value="2"/>
</dbReference>
<feature type="compositionally biased region" description="Basic and acidic residues" evidence="6">
    <location>
        <begin position="611"/>
        <end position="741"/>
    </location>
</feature>
<feature type="domain" description="WW" evidence="7">
    <location>
        <begin position="1"/>
        <end position="32"/>
    </location>
</feature>
<dbReference type="InterPro" id="IPR036020">
    <property type="entry name" value="WW_dom_sf"/>
</dbReference>
<dbReference type="PANTHER" id="PTHR11864">
    <property type="entry name" value="PRE-MRNA-PROCESSING PROTEIN PRP40"/>
    <property type="match status" value="1"/>
</dbReference>
<keyword evidence="4" id="KW-0508">mRNA splicing</keyword>
<sequence length="747" mass="86703">MNALWTEHRNPEGRTYWFNTNSKESVWEKPDDLKTPFERALTQTKWKEYFSGGRKYYYNTDSKESKWDMPDELLLLLEKVEKDMPPNQPPATALTPAKMHPVPDALSQPTPQSNALVVAGTNLPSTLTPTNLPARPNLPEDPLIPHNGFATIEEGEKAFTHLLRKAGVDANWTWDQTMRAIITDPLYKSLNTLAEKKAAWQKYTEGLKAKEQEERDARLAKLRPALRNLLKGNPNVFHYSTFATADKLFAQHPTWQQGKLEAERRLIFEEYVSELKQREVQETRASRTKAISQVVSLFKELQVDVLTRWRQAHKMLLDSEAWQQDPDLQKLPTLDVLLAFEDYSRVREREFDDQMRRAQVEKTRKERKAREGFKELLQGLVESGEIRARSKWKDVYPLFKTDERYLSILGNPGSNPLELFWDAVDALDQKLDGKVAVVEKVLTKKTDDLPANDTKDAEGDSTMNGVHVSFEVTPTTTEEEFKAAANRLGADDEEFKLLSEEDLSIIFQGMVEAAAKKQADEKRRAERKLRHQQDDLRYALKKLPEPLDANLSYEEAVPLIEHLSEYKAIEDEESRRAAFVKFMKRMKERLKETAPSEDGASTSSRRRKEPSHHNDRDRDRDRGDKHRDKERDRDHDRRSSRHYRDDHRRSGRDYDDEKDHKSSRDDRDRKRGYEKSSGDRGHARGTSEHRDKDRGKPREREDSSREKRPPPPGVEERAEKRAKYDDEVPKGDLERIGRADSPEEGEI</sequence>
<dbReference type="PANTHER" id="PTHR11864:SF0">
    <property type="entry name" value="PRP40 PRE-MRNA PROCESSING FACTOR 40 HOMOLOG A (YEAST)"/>
    <property type="match status" value="1"/>
</dbReference>
<evidence type="ECO:0000259" key="7">
    <source>
        <dbReference type="PROSITE" id="PS50020"/>
    </source>
</evidence>
<dbReference type="AlphaFoldDB" id="A0A5C3QK65"/>
<dbReference type="InterPro" id="IPR036517">
    <property type="entry name" value="FF_domain_sf"/>
</dbReference>
<dbReference type="GO" id="GO:0045292">
    <property type="term" value="P:mRNA cis splicing, via spliceosome"/>
    <property type="evidence" value="ECO:0007669"/>
    <property type="project" value="InterPro"/>
</dbReference>
<evidence type="ECO:0000256" key="5">
    <source>
        <dbReference type="ARBA" id="ARBA00023242"/>
    </source>
</evidence>
<dbReference type="SUPFAM" id="SSF81698">
    <property type="entry name" value="FF domain"/>
    <property type="match status" value="5"/>
</dbReference>
<evidence type="ECO:0000313" key="9">
    <source>
        <dbReference type="EMBL" id="TFL01748.1"/>
    </source>
</evidence>
<evidence type="ECO:0000313" key="10">
    <source>
        <dbReference type="Proteomes" id="UP000305067"/>
    </source>
</evidence>
<evidence type="ECO:0000256" key="6">
    <source>
        <dbReference type="SAM" id="MobiDB-lite"/>
    </source>
</evidence>
<dbReference type="GO" id="GO:0005685">
    <property type="term" value="C:U1 snRNP"/>
    <property type="evidence" value="ECO:0007669"/>
    <property type="project" value="TreeGrafter"/>
</dbReference>
<keyword evidence="2" id="KW-0507">mRNA processing</keyword>
<dbReference type="InterPro" id="IPR001202">
    <property type="entry name" value="WW_dom"/>
</dbReference>
<dbReference type="Pfam" id="PF01846">
    <property type="entry name" value="FF"/>
    <property type="match status" value="2"/>
</dbReference>
<dbReference type="STRING" id="1884261.A0A5C3QK65"/>
<dbReference type="Gene3D" id="2.20.70.10">
    <property type="match status" value="2"/>
</dbReference>
<accession>A0A5C3QK65</accession>
<dbReference type="Pfam" id="PF00397">
    <property type="entry name" value="WW"/>
    <property type="match status" value="1"/>
</dbReference>
<feature type="domain" description="FF" evidence="8">
    <location>
        <begin position="365"/>
        <end position="426"/>
    </location>
</feature>
<dbReference type="SMART" id="SM00456">
    <property type="entry name" value="WW"/>
    <property type="match status" value="2"/>
</dbReference>
<dbReference type="PROSITE" id="PS51676">
    <property type="entry name" value="FF"/>
    <property type="match status" value="1"/>
</dbReference>
<evidence type="ECO:0000256" key="3">
    <source>
        <dbReference type="ARBA" id="ARBA00022737"/>
    </source>
</evidence>
<evidence type="ECO:0008006" key="11">
    <source>
        <dbReference type="Google" id="ProtNLM"/>
    </source>
</evidence>
<dbReference type="CDD" id="cd00201">
    <property type="entry name" value="WW"/>
    <property type="match status" value="2"/>
</dbReference>
<dbReference type="InterPro" id="IPR002713">
    <property type="entry name" value="FF_domain"/>
</dbReference>
<dbReference type="GO" id="GO:0071004">
    <property type="term" value="C:U2-type prespliceosome"/>
    <property type="evidence" value="ECO:0007669"/>
    <property type="project" value="TreeGrafter"/>
</dbReference>
<dbReference type="OrthoDB" id="187617at2759"/>
<comment type="subcellular location">
    <subcellularLocation>
        <location evidence="1">Nucleus</location>
    </subcellularLocation>
</comment>
<keyword evidence="3" id="KW-0677">Repeat</keyword>
<evidence type="ECO:0000259" key="8">
    <source>
        <dbReference type="PROSITE" id="PS51676"/>
    </source>
</evidence>
<dbReference type="SMART" id="SM00441">
    <property type="entry name" value="FF"/>
    <property type="match status" value="5"/>
</dbReference>
<feature type="region of interest" description="Disordered" evidence="6">
    <location>
        <begin position="590"/>
        <end position="747"/>
    </location>
</feature>
<dbReference type="GO" id="GO:0003723">
    <property type="term" value="F:RNA binding"/>
    <property type="evidence" value="ECO:0007669"/>
    <property type="project" value="TreeGrafter"/>
</dbReference>